<evidence type="ECO:0000256" key="1">
    <source>
        <dbReference type="ARBA" id="ARBA00006082"/>
    </source>
</evidence>
<dbReference type="InterPro" id="IPR002099">
    <property type="entry name" value="MutL/Mlh/PMS"/>
</dbReference>
<evidence type="ECO:0000259" key="3">
    <source>
        <dbReference type="SMART" id="SM01340"/>
    </source>
</evidence>
<dbReference type="Proteomes" id="UP000697127">
    <property type="component" value="Unassembled WGS sequence"/>
</dbReference>
<evidence type="ECO:0000313" key="4">
    <source>
        <dbReference type="EMBL" id="KAG0689835.1"/>
    </source>
</evidence>
<sequence>MGIKRLPKAVSATLVSTSSVQSQVSILKELIENAIDAIGNNDNVNGQIYIEIDRDSAGLDYISVKDNGSGVLKFDRNMMCLNCTTSKLTSMDDLSNGIPTCGFRGEALYFISRLVENMYITTKTKDDVLMETWSVNTSGLPNSDSKTSSGVNGTTIKITGLFKNTPVRYKFLKEKKIKMRKSIENMIVEYAMVYRNIRFQLRYVKAMSNGKITNGECKSYPNKISVSNLIYNIVETRKKDWLFENTFDFEVMDIHTHETFTIVAEVVLPMMRNQDILTTKCNMKILSVNKRPLNLSLKFGKCISSIVNESYSENGLLTPSIWCISVTIPSNKIDVNIEPEKSDVIVCNEQTMFESFKKTLFEIIKKEHSVETASDAINQRDELSVISESVIERGSEREFEIDKEIEKEITEESKNNMDHQFDDLIRHSVDDNTLVNAEVSAISNDILGSSDDSFLDEIDATLKNINAQSHTNLEKKRDVITESLSNQNNDVKFHHPETEFSKSEKKSTDNLLTSYTSNVYTDIPTTIDPVEIMPTVPEIHKLLNNKNLSLPEVVLTGRTAENPIITSTSESKIDSSFQVLPQTKPLKESNSVKQMDMSSYLTYHIRPEIKKSSQVFTISLPKIIECTQNAHNEVLQTKFEFSLESKKRQRLLIDNEQWIKRPGIPTENLVNAVRKLYEDVAHPPAKDMPSQNEFGIFCLK</sequence>
<comment type="caution">
    <text evidence="4">The sequence shown here is derived from an EMBL/GenBank/DDBJ whole genome shotgun (WGS) entry which is preliminary data.</text>
</comment>
<dbReference type="NCBIfam" id="TIGR00585">
    <property type="entry name" value="mutl"/>
    <property type="match status" value="1"/>
</dbReference>
<dbReference type="GO" id="GO:0006298">
    <property type="term" value="P:mismatch repair"/>
    <property type="evidence" value="ECO:0007669"/>
    <property type="project" value="InterPro"/>
</dbReference>
<dbReference type="InterPro" id="IPR014762">
    <property type="entry name" value="DNA_mismatch_repair_CS"/>
</dbReference>
<dbReference type="InterPro" id="IPR014721">
    <property type="entry name" value="Ribsml_uS5_D2-typ_fold_subgr"/>
</dbReference>
<reference evidence="4" key="1">
    <citation type="submission" date="2020-11" db="EMBL/GenBank/DDBJ databases">
        <title>Kefir isolates.</title>
        <authorList>
            <person name="Marcisauskas S."/>
            <person name="Kim Y."/>
            <person name="Blasche S."/>
        </authorList>
    </citation>
    <scope>NUCLEOTIDE SEQUENCE</scope>
    <source>
        <strain evidence="4">Olga-1</strain>
    </source>
</reference>
<dbReference type="AlphaFoldDB" id="A0A9P6WMG3"/>
<dbReference type="SUPFAM" id="SSF54211">
    <property type="entry name" value="Ribosomal protein S5 domain 2-like"/>
    <property type="match status" value="1"/>
</dbReference>
<dbReference type="GO" id="GO:0140664">
    <property type="term" value="F:ATP-dependent DNA damage sensor activity"/>
    <property type="evidence" value="ECO:0007669"/>
    <property type="project" value="InterPro"/>
</dbReference>
<proteinExistence type="inferred from homology"/>
<dbReference type="EMBL" id="PUHW01000058">
    <property type="protein sequence ID" value="KAG0689835.1"/>
    <property type="molecule type" value="Genomic_DNA"/>
</dbReference>
<dbReference type="PANTHER" id="PTHR10073">
    <property type="entry name" value="DNA MISMATCH REPAIR PROTEIN MLH, PMS, MUTL"/>
    <property type="match status" value="1"/>
</dbReference>
<dbReference type="Gene3D" id="3.30.230.10">
    <property type="match status" value="1"/>
</dbReference>
<dbReference type="SUPFAM" id="SSF55874">
    <property type="entry name" value="ATPase domain of HSP90 chaperone/DNA topoisomerase II/histidine kinase"/>
    <property type="match status" value="1"/>
</dbReference>
<accession>A0A9P6WMG3</accession>
<dbReference type="Pfam" id="PF01119">
    <property type="entry name" value="DNA_mis_repair"/>
    <property type="match status" value="1"/>
</dbReference>
<dbReference type="GO" id="GO:0061982">
    <property type="term" value="P:meiosis I cell cycle process"/>
    <property type="evidence" value="ECO:0007669"/>
    <property type="project" value="UniProtKB-ARBA"/>
</dbReference>
<dbReference type="PANTHER" id="PTHR10073:SF44">
    <property type="entry name" value="DNA MISMATCH REPAIR PROTEIN MLH2"/>
    <property type="match status" value="1"/>
</dbReference>
<protein>
    <recommendedName>
        <fullName evidence="3">DNA mismatch repair protein S5 domain-containing protein</fullName>
    </recommendedName>
</protein>
<dbReference type="GO" id="GO:0016887">
    <property type="term" value="F:ATP hydrolysis activity"/>
    <property type="evidence" value="ECO:0007669"/>
    <property type="project" value="InterPro"/>
</dbReference>
<dbReference type="GO" id="GO:0005524">
    <property type="term" value="F:ATP binding"/>
    <property type="evidence" value="ECO:0007669"/>
    <property type="project" value="InterPro"/>
</dbReference>
<keyword evidence="5" id="KW-1185">Reference proteome</keyword>
<organism evidence="4 5">
    <name type="scientific">Pichia californica</name>
    <dbReference type="NCBI Taxonomy" id="460514"/>
    <lineage>
        <taxon>Eukaryota</taxon>
        <taxon>Fungi</taxon>
        <taxon>Dikarya</taxon>
        <taxon>Ascomycota</taxon>
        <taxon>Saccharomycotina</taxon>
        <taxon>Pichiomycetes</taxon>
        <taxon>Pichiales</taxon>
        <taxon>Pichiaceae</taxon>
        <taxon>Pichia</taxon>
    </lineage>
</organism>
<dbReference type="GO" id="GO:0030983">
    <property type="term" value="F:mismatched DNA binding"/>
    <property type="evidence" value="ECO:0007669"/>
    <property type="project" value="InterPro"/>
</dbReference>
<evidence type="ECO:0000313" key="5">
    <source>
        <dbReference type="Proteomes" id="UP000697127"/>
    </source>
</evidence>
<dbReference type="InterPro" id="IPR036890">
    <property type="entry name" value="HATPase_C_sf"/>
</dbReference>
<comment type="similarity">
    <text evidence="1">Belongs to the DNA mismatch repair MutL/HexB family.</text>
</comment>
<keyword evidence="2" id="KW-0227">DNA damage</keyword>
<dbReference type="PROSITE" id="PS00058">
    <property type="entry name" value="DNA_MISMATCH_REPAIR_1"/>
    <property type="match status" value="1"/>
</dbReference>
<evidence type="ECO:0000256" key="2">
    <source>
        <dbReference type="ARBA" id="ARBA00022763"/>
    </source>
</evidence>
<dbReference type="InterPro" id="IPR020568">
    <property type="entry name" value="Ribosomal_Su5_D2-typ_SF"/>
</dbReference>
<dbReference type="SMART" id="SM01340">
    <property type="entry name" value="DNA_mis_repair"/>
    <property type="match status" value="1"/>
</dbReference>
<gene>
    <name evidence="4" type="ORF">C6P40_004354</name>
</gene>
<feature type="domain" description="DNA mismatch repair protein S5" evidence="3">
    <location>
        <begin position="243"/>
        <end position="365"/>
    </location>
</feature>
<name>A0A9P6WMG3_9ASCO</name>
<dbReference type="GO" id="GO:0032389">
    <property type="term" value="C:MutLalpha complex"/>
    <property type="evidence" value="ECO:0007669"/>
    <property type="project" value="TreeGrafter"/>
</dbReference>
<dbReference type="Gene3D" id="3.30.565.10">
    <property type="entry name" value="Histidine kinase-like ATPase, C-terminal domain"/>
    <property type="match status" value="1"/>
</dbReference>
<dbReference type="InterPro" id="IPR038973">
    <property type="entry name" value="MutL/Mlh/Pms-like"/>
</dbReference>
<dbReference type="InterPro" id="IPR013507">
    <property type="entry name" value="DNA_mismatch_S5_2-like"/>
</dbReference>